<reference evidence="12" key="1">
    <citation type="submission" date="2017-04" db="EMBL/GenBank/DDBJ databases">
        <authorList>
            <person name="Varghese N."/>
            <person name="Submissions S."/>
        </authorList>
    </citation>
    <scope>NUCLEOTIDE SEQUENCE [LARGE SCALE GENOMIC DNA]</scope>
    <source>
        <strain evidence="12">LMG 29540</strain>
    </source>
</reference>
<dbReference type="AlphaFoldDB" id="A0A1X7JFT9"/>
<evidence type="ECO:0000256" key="4">
    <source>
        <dbReference type="ARBA" id="ARBA00013155"/>
    </source>
</evidence>
<comment type="catalytic activity">
    <reaction evidence="8">
        <text>L-2,4-diaminobutanoate + 2-oxoglutarate = L-aspartate 4-semialdehyde + L-glutamate</text>
        <dbReference type="Rhea" id="RHEA:11160"/>
        <dbReference type="ChEBI" id="CHEBI:16810"/>
        <dbReference type="ChEBI" id="CHEBI:29985"/>
        <dbReference type="ChEBI" id="CHEBI:58761"/>
        <dbReference type="ChEBI" id="CHEBI:537519"/>
        <dbReference type="EC" id="2.6.1.76"/>
    </reaction>
</comment>
<sequence>MRSSVQRSPHDTGANPAPAGDSQQNHAELTASHVFHRFPRNAMPVAVAGDGVYVIDRQGKRYLDASSGAAVSCLGHSHPAVIRAIQRQAEQLAFAHTSFFTNEPLEELAALLSASAPPGLDRVYFVSGGSEAVEAALKLARQYQVERGEPQRTRVMSRRQSYHGNTLGALAAGGNRWRRAPFEPLLTQALDVAPCYAYRDRRPDESEEAYGERLACEFEQAIVAAGPETVMCFIAETVCGATLGAVPAVPGYFRRIRDICDRYGILLILDEVMCGMGRTGTLYACEQEGVIPDLLVIAKGLGAGYQPIGAVHAARHVFDAIVGGSGFFQHGHTYSGHALACAAAVAVQKALRDEHLIDNVQRRGPQLMQRLRERFGMHPYVGDIRGRGLLLALEFVAERDARTPFPAEARTAQRIKASALEHGLMCYPAGGVIDGKVGDHAMLAPPFIIEEKHLDEMVDKLAETIDAVFPDAARRR</sequence>
<dbReference type="OrthoDB" id="3398487at2"/>
<accession>A0A1X7JFT9</accession>
<dbReference type="EMBL" id="FXAT01000002">
    <property type="protein sequence ID" value="SMG26402.1"/>
    <property type="molecule type" value="Genomic_DNA"/>
</dbReference>
<dbReference type="NCBIfam" id="NF005685">
    <property type="entry name" value="PRK07483.1"/>
    <property type="match status" value="1"/>
</dbReference>
<dbReference type="PROSITE" id="PS00600">
    <property type="entry name" value="AA_TRANSFER_CLASS_3"/>
    <property type="match status" value="1"/>
</dbReference>
<dbReference type="Pfam" id="PF00202">
    <property type="entry name" value="Aminotran_3"/>
    <property type="match status" value="1"/>
</dbReference>
<evidence type="ECO:0000256" key="7">
    <source>
        <dbReference type="ARBA" id="ARBA00022898"/>
    </source>
</evidence>
<name>A0A1X7JFT9_9BURK</name>
<keyword evidence="7 9" id="KW-0663">Pyridoxal phosphate</keyword>
<dbReference type="GO" id="GO:0005829">
    <property type="term" value="C:cytosol"/>
    <property type="evidence" value="ECO:0007669"/>
    <property type="project" value="TreeGrafter"/>
</dbReference>
<keyword evidence="12" id="KW-1185">Reference proteome</keyword>
<gene>
    <name evidence="11" type="ORF">SAMN06265784_102525</name>
</gene>
<proteinExistence type="inferred from homology"/>
<dbReference type="InterPro" id="IPR015424">
    <property type="entry name" value="PyrdxlP-dep_Trfase"/>
</dbReference>
<keyword evidence="6" id="KW-0032">Aminotransferase</keyword>
<evidence type="ECO:0000256" key="6">
    <source>
        <dbReference type="ARBA" id="ARBA00022576"/>
    </source>
</evidence>
<evidence type="ECO:0000256" key="8">
    <source>
        <dbReference type="ARBA" id="ARBA00049111"/>
    </source>
</evidence>
<evidence type="ECO:0000256" key="3">
    <source>
        <dbReference type="ARBA" id="ARBA00008954"/>
    </source>
</evidence>
<dbReference type="GO" id="GO:0030170">
    <property type="term" value="F:pyridoxal phosphate binding"/>
    <property type="evidence" value="ECO:0007669"/>
    <property type="project" value="InterPro"/>
</dbReference>
<dbReference type="PIRSF" id="PIRSF000521">
    <property type="entry name" value="Transaminase_4ab_Lys_Orn"/>
    <property type="match status" value="1"/>
</dbReference>
<evidence type="ECO:0000256" key="2">
    <source>
        <dbReference type="ARBA" id="ARBA00004946"/>
    </source>
</evidence>
<evidence type="ECO:0000256" key="5">
    <source>
        <dbReference type="ARBA" id="ARBA00014798"/>
    </source>
</evidence>
<comment type="pathway">
    <text evidence="2">Amine and polyamine biosynthesis; ectoine biosynthesis; L-ectoine from L-aspartate 4-semialdehyde: step 1/3.</text>
</comment>
<evidence type="ECO:0000256" key="9">
    <source>
        <dbReference type="RuleBase" id="RU003560"/>
    </source>
</evidence>
<evidence type="ECO:0000256" key="1">
    <source>
        <dbReference type="ARBA" id="ARBA00001933"/>
    </source>
</evidence>
<dbReference type="CDD" id="cd00610">
    <property type="entry name" value="OAT_like"/>
    <property type="match status" value="1"/>
</dbReference>
<dbReference type="PANTHER" id="PTHR43094:SF1">
    <property type="entry name" value="AMINOTRANSFERASE CLASS-III"/>
    <property type="match status" value="1"/>
</dbReference>
<dbReference type="InterPro" id="IPR015421">
    <property type="entry name" value="PyrdxlP-dep_Trfase_major"/>
</dbReference>
<evidence type="ECO:0000313" key="12">
    <source>
        <dbReference type="Proteomes" id="UP000193228"/>
    </source>
</evidence>
<keyword evidence="6" id="KW-0808">Transferase</keyword>
<dbReference type="Gene3D" id="3.90.1150.10">
    <property type="entry name" value="Aspartate Aminotransferase, domain 1"/>
    <property type="match status" value="1"/>
</dbReference>
<dbReference type="FunFam" id="3.40.640.10:FF:000004">
    <property type="entry name" value="Acetylornithine aminotransferase"/>
    <property type="match status" value="1"/>
</dbReference>
<dbReference type="Proteomes" id="UP000193228">
    <property type="component" value="Unassembled WGS sequence"/>
</dbReference>
<dbReference type="Gene3D" id="3.40.640.10">
    <property type="entry name" value="Type I PLP-dependent aspartate aminotransferase-like (Major domain)"/>
    <property type="match status" value="1"/>
</dbReference>
<dbReference type="InterPro" id="IPR015422">
    <property type="entry name" value="PyrdxlP-dep_Trfase_small"/>
</dbReference>
<feature type="region of interest" description="Disordered" evidence="10">
    <location>
        <begin position="1"/>
        <end position="23"/>
    </location>
</feature>
<dbReference type="SUPFAM" id="SSF53383">
    <property type="entry name" value="PLP-dependent transferases"/>
    <property type="match status" value="1"/>
</dbReference>
<dbReference type="PANTHER" id="PTHR43094">
    <property type="entry name" value="AMINOTRANSFERASE"/>
    <property type="match status" value="1"/>
</dbReference>
<dbReference type="EC" id="2.6.1.76" evidence="4"/>
<organism evidence="11 12">
    <name type="scientific">Paraburkholderia susongensis</name>
    <dbReference type="NCBI Taxonomy" id="1515439"/>
    <lineage>
        <taxon>Bacteria</taxon>
        <taxon>Pseudomonadati</taxon>
        <taxon>Pseudomonadota</taxon>
        <taxon>Betaproteobacteria</taxon>
        <taxon>Burkholderiales</taxon>
        <taxon>Burkholderiaceae</taxon>
        <taxon>Paraburkholderia</taxon>
    </lineage>
</organism>
<comment type="similarity">
    <text evidence="3 9">Belongs to the class-III pyridoxal-phosphate-dependent aminotransferase family.</text>
</comment>
<protein>
    <recommendedName>
        <fullName evidence="5">Diaminobutyrate--2-oxoglutarate transaminase</fullName>
        <ecNumber evidence="4">2.6.1.76</ecNumber>
    </recommendedName>
</protein>
<dbReference type="InterPro" id="IPR049704">
    <property type="entry name" value="Aminotrans_3_PPA_site"/>
</dbReference>
<comment type="cofactor">
    <cofactor evidence="1">
        <name>pyridoxal 5'-phosphate</name>
        <dbReference type="ChEBI" id="CHEBI:597326"/>
    </cofactor>
</comment>
<dbReference type="GO" id="GO:0045303">
    <property type="term" value="F:diaminobutyrate-2-oxoglutarate transaminase activity"/>
    <property type="evidence" value="ECO:0007669"/>
    <property type="project" value="UniProtKB-EC"/>
</dbReference>
<evidence type="ECO:0000313" key="11">
    <source>
        <dbReference type="EMBL" id="SMG26402.1"/>
    </source>
</evidence>
<dbReference type="InterPro" id="IPR005814">
    <property type="entry name" value="Aminotrans_3"/>
</dbReference>
<dbReference type="STRING" id="1515439.SAMN06265784_102525"/>
<evidence type="ECO:0000256" key="10">
    <source>
        <dbReference type="SAM" id="MobiDB-lite"/>
    </source>
</evidence>